<evidence type="ECO:0000313" key="2">
    <source>
        <dbReference type="EMBL" id="EKX72229.1"/>
    </source>
</evidence>
<dbReference type="VEuPathDB" id="PiroplasmaDB:BEWA_046930"/>
<reference evidence="2 3" key="1">
    <citation type="journal article" date="2012" name="BMC Genomics">
        <title>Comparative genomic analysis and phylogenetic position of Theileria equi.</title>
        <authorList>
            <person name="Kappmeyer L.S."/>
            <person name="Thiagarajan M."/>
            <person name="Herndon D.R."/>
            <person name="Ramsay J.D."/>
            <person name="Caler E."/>
            <person name="Djikeng A."/>
            <person name="Gillespie J.J."/>
            <person name="Lau A.O."/>
            <person name="Roalson E.H."/>
            <person name="Silva J.C."/>
            <person name="Silva M.G."/>
            <person name="Suarez C.E."/>
            <person name="Ueti M.W."/>
            <person name="Nene V.M."/>
            <person name="Mealey R.H."/>
            <person name="Knowles D.P."/>
            <person name="Brayton K.A."/>
        </authorList>
    </citation>
    <scope>NUCLEOTIDE SEQUENCE [LARGE SCALE GENOMIC DNA]</scope>
    <source>
        <strain evidence="2 3">WA</strain>
    </source>
</reference>
<accession>L1LAE3</accession>
<feature type="region of interest" description="Disordered" evidence="1">
    <location>
        <begin position="90"/>
        <end position="118"/>
    </location>
</feature>
<proteinExistence type="predicted"/>
<dbReference type="Proteomes" id="UP000031512">
    <property type="component" value="Unassembled WGS sequence"/>
</dbReference>
<organism evidence="2 3">
    <name type="scientific">Theileria equi strain WA</name>
    <dbReference type="NCBI Taxonomy" id="1537102"/>
    <lineage>
        <taxon>Eukaryota</taxon>
        <taxon>Sar</taxon>
        <taxon>Alveolata</taxon>
        <taxon>Apicomplexa</taxon>
        <taxon>Aconoidasida</taxon>
        <taxon>Piroplasmida</taxon>
        <taxon>Theileriidae</taxon>
        <taxon>Theileria</taxon>
    </lineage>
</organism>
<evidence type="ECO:0008006" key="4">
    <source>
        <dbReference type="Google" id="ProtNLM"/>
    </source>
</evidence>
<dbReference type="KEGG" id="beq:BEWA_046930"/>
<gene>
    <name evidence="2" type="ORF">BEWA_046930</name>
</gene>
<keyword evidence="3" id="KW-1185">Reference proteome</keyword>
<dbReference type="RefSeq" id="XP_004831681.1">
    <property type="nucleotide sequence ID" value="XM_004831624.1"/>
</dbReference>
<dbReference type="EMBL" id="ACOU01000007">
    <property type="protein sequence ID" value="EKX72229.1"/>
    <property type="molecule type" value="Genomic_DNA"/>
</dbReference>
<evidence type="ECO:0000313" key="3">
    <source>
        <dbReference type="Proteomes" id="UP000031512"/>
    </source>
</evidence>
<dbReference type="AlphaFoldDB" id="L1LAE3"/>
<comment type="caution">
    <text evidence="2">The sequence shown here is derived from an EMBL/GenBank/DDBJ whole genome shotgun (WGS) entry which is preliminary data.</text>
</comment>
<protein>
    <recommendedName>
        <fullName evidence="4">Signal peptide-containing protein</fullName>
    </recommendedName>
</protein>
<dbReference type="GeneID" id="15805177"/>
<sequence>MTEGYGVYHGEYHTFFEPLTVTLRITFAIGSSAPYDLPCPSLCQLLPGRLSLFNLVERDFNMRLYILLPILAVIKLCSAGWPCCLRGSEEENDDADGLNRRNDNEASGSRAHERAYSQSEEPLIPSDMHALDLANPSPQQVYKSEEIHDNILWHVLTPKANVKITHLVDDGIIFAEVEGTFKHAKITPGHRNRLLFIRSKVGGGWKISCFEKRNGRWKRIGGAELRRRSRRYSSYYDDRESGSGGWKFWKRLRNQDPA</sequence>
<evidence type="ECO:0000256" key="1">
    <source>
        <dbReference type="SAM" id="MobiDB-lite"/>
    </source>
</evidence>
<name>L1LAE3_THEEQ</name>
<feature type="compositionally biased region" description="Basic and acidic residues" evidence="1">
    <location>
        <begin position="97"/>
        <end position="115"/>
    </location>
</feature>